<comment type="caution">
    <text evidence="1">The sequence shown here is derived from an EMBL/GenBank/DDBJ whole genome shotgun (WGS) entry which is preliminary data.</text>
</comment>
<dbReference type="EMBL" id="BAAAKW010000014">
    <property type="protein sequence ID" value="GAA1209289.1"/>
    <property type="molecule type" value="Genomic_DNA"/>
</dbReference>
<evidence type="ECO:0000313" key="1">
    <source>
        <dbReference type="EMBL" id="GAA1209289.1"/>
    </source>
</evidence>
<proteinExistence type="predicted"/>
<sequence>MISALLLGNAGVSPDAVAADYAASVHAMASIANLAPGVDPQRTRSAAETDEWMLDKLPIVRDAAARTIEIFDQLGVSAATRTTLRALLLEH</sequence>
<dbReference type="InterPro" id="IPR026893">
    <property type="entry name" value="Tyr/Ser_Pase_IphP-type"/>
</dbReference>
<gene>
    <name evidence="1" type="ORF">GCM10009655_05430</name>
</gene>
<dbReference type="Gene3D" id="3.90.190.10">
    <property type="entry name" value="Protein tyrosine phosphatase superfamily"/>
    <property type="match status" value="1"/>
</dbReference>
<evidence type="ECO:0000313" key="2">
    <source>
        <dbReference type="Proteomes" id="UP001500943"/>
    </source>
</evidence>
<dbReference type="Proteomes" id="UP001500943">
    <property type="component" value="Unassembled WGS sequence"/>
</dbReference>
<organism evidence="1 2">
    <name type="scientific">Rhodoglobus aureus</name>
    <dbReference type="NCBI Taxonomy" id="191497"/>
    <lineage>
        <taxon>Bacteria</taxon>
        <taxon>Bacillati</taxon>
        <taxon>Actinomycetota</taxon>
        <taxon>Actinomycetes</taxon>
        <taxon>Micrococcales</taxon>
        <taxon>Microbacteriaceae</taxon>
        <taxon>Rhodoglobus</taxon>
    </lineage>
</organism>
<name>A0ABN1VHZ9_9MICO</name>
<reference evidence="1 2" key="1">
    <citation type="journal article" date="2019" name="Int. J. Syst. Evol. Microbiol.">
        <title>The Global Catalogue of Microorganisms (GCM) 10K type strain sequencing project: providing services to taxonomists for standard genome sequencing and annotation.</title>
        <authorList>
            <consortium name="The Broad Institute Genomics Platform"/>
            <consortium name="The Broad Institute Genome Sequencing Center for Infectious Disease"/>
            <person name="Wu L."/>
            <person name="Ma J."/>
        </authorList>
    </citation>
    <scope>NUCLEOTIDE SEQUENCE [LARGE SCALE GENOMIC DNA]</scope>
    <source>
        <strain evidence="1 2">JCM 12762</strain>
    </source>
</reference>
<dbReference type="Pfam" id="PF13350">
    <property type="entry name" value="Y_phosphatase3"/>
    <property type="match status" value="1"/>
</dbReference>
<protein>
    <submittedName>
        <fullName evidence="1">Uncharacterized protein</fullName>
    </submittedName>
</protein>
<keyword evidence="2" id="KW-1185">Reference proteome</keyword>
<accession>A0ABN1VHZ9</accession>
<dbReference type="InterPro" id="IPR029021">
    <property type="entry name" value="Prot-tyrosine_phosphatase-like"/>
</dbReference>